<dbReference type="GeneID" id="116298019"/>
<name>A0A6P8IAH3_ACTTE</name>
<dbReference type="AlphaFoldDB" id="A0A6P8IAH3"/>
<dbReference type="Pfam" id="PF17246">
    <property type="entry name" value="CDC24_OB1"/>
    <property type="match status" value="1"/>
</dbReference>
<feature type="domain" description="Cell division control protein 24 OB" evidence="1">
    <location>
        <begin position="335"/>
        <end position="571"/>
    </location>
</feature>
<keyword evidence="4" id="KW-1185">Reference proteome</keyword>
<dbReference type="InterPro" id="IPR035203">
    <property type="entry name" value="Cdc24_OB3"/>
</dbReference>
<dbReference type="Proteomes" id="UP000515163">
    <property type="component" value="Unplaced"/>
</dbReference>
<dbReference type="Gene3D" id="2.40.50.140">
    <property type="entry name" value="Nucleic acid-binding proteins"/>
    <property type="match status" value="2"/>
</dbReference>
<evidence type="ECO:0000313" key="5">
    <source>
        <dbReference type="RefSeq" id="XP_031562217.1"/>
    </source>
</evidence>
<sequence>MFADKITELRSFIIGQTAQRCVPHWNWLCVKLLSLLSKYPSGITKTIILAEVQNSWANVNQLQGNNEGFKKRKISLDSVIEMRHIGHDSIVEVRVEAIKNVPGTHTKLAVLKNAGSNHSKKQGRNSIEMYLHQKLYDIENVILEDGLHLRFTGCRLWKGGNVQSPRLLPSENVVILLQGNEDESFKKDFTSLKDILHEGMQPHYGKNVRVEVTDISEEEVVHLQNGETSVKRTVYVVDCDEIHAKFCLWDEQLPLANLFKEGDSLAIWQPFVVPEQSEGYTLEYGPATLVYCLLQDTVHEFVLSQVSNSAPVSVAKDSHGMLDYSSYPERIYITDFRSDMTNVTILAQIVKVGRKENFEDDQHCGHHFCVEVNDKTGSYDIYIYDDTQSHHDTLYPGQCVAFERLCFAGGPAINAKLTLKTWSGGKIYNASCLSGWLATKYLATTLVSLESVTLADEDHNCICKAVITKVLGDGDDSTKYTKRVHCSCLEELENCAGQFLHCKTCDVSHLNEFTVNNNKAKISLSCYWQWRYSLLLDLHDSNTCIRVRLTEQTAQQLFQVPANQFASKSLVQRDKILESVLAQDYYFGLSCFEDQIQVDSISPSN</sequence>
<dbReference type="InterPro" id="IPR035201">
    <property type="entry name" value="Cdc24_OB1"/>
</dbReference>
<dbReference type="OrthoDB" id="10265890at2759"/>
<proteinExistence type="predicted"/>
<gene>
    <name evidence="5" type="primary">LOC116298019</name>
</gene>
<dbReference type="Pfam" id="PF17244">
    <property type="entry name" value="CDC24_OB3"/>
    <property type="match status" value="1"/>
</dbReference>
<dbReference type="PANTHER" id="PTHR36033:SF1">
    <property type="entry name" value="NUCLEIC ACID-BINDING PROTEINS SUPERFAMILY"/>
    <property type="match status" value="1"/>
</dbReference>
<dbReference type="InterPro" id="IPR012340">
    <property type="entry name" value="NA-bd_OB-fold"/>
</dbReference>
<dbReference type="InterPro" id="IPR035200">
    <property type="entry name" value="Cdc24_OB2"/>
</dbReference>
<dbReference type="InParanoid" id="A0A6P8IAH3"/>
<protein>
    <submittedName>
        <fullName evidence="5">Uncharacterized protein LOC116298019</fullName>
    </submittedName>
</protein>
<dbReference type="RefSeq" id="XP_031562217.1">
    <property type="nucleotide sequence ID" value="XM_031706357.1"/>
</dbReference>
<organism evidence="4 5">
    <name type="scientific">Actinia tenebrosa</name>
    <name type="common">Australian red waratah sea anemone</name>
    <dbReference type="NCBI Taxonomy" id="6105"/>
    <lineage>
        <taxon>Eukaryota</taxon>
        <taxon>Metazoa</taxon>
        <taxon>Cnidaria</taxon>
        <taxon>Anthozoa</taxon>
        <taxon>Hexacorallia</taxon>
        <taxon>Actiniaria</taxon>
        <taxon>Actiniidae</taxon>
        <taxon>Actinia</taxon>
    </lineage>
</organism>
<accession>A0A6P8IAH3</accession>
<dbReference type="SUPFAM" id="SSF50249">
    <property type="entry name" value="Nucleic acid-binding proteins"/>
    <property type="match status" value="1"/>
</dbReference>
<dbReference type="PANTHER" id="PTHR36033">
    <property type="entry name" value="NUCLEIC ACID-BINDING PROTEINS SUPERFAMILY"/>
    <property type="match status" value="1"/>
</dbReference>
<dbReference type="KEGG" id="aten:116298019"/>
<evidence type="ECO:0000259" key="2">
    <source>
        <dbReference type="Pfam" id="PF17245"/>
    </source>
</evidence>
<reference evidence="5" key="1">
    <citation type="submission" date="2025-08" db="UniProtKB">
        <authorList>
            <consortium name="RefSeq"/>
        </authorList>
    </citation>
    <scope>IDENTIFICATION</scope>
    <source>
        <tissue evidence="5">Tentacle</tissue>
    </source>
</reference>
<feature type="domain" description="Cell division control protein 24 OB" evidence="2">
    <location>
        <begin position="121"/>
        <end position="239"/>
    </location>
</feature>
<dbReference type="Pfam" id="PF17245">
    <property type="entry name" value="CDC24_OB2"/>
    <property type="match status" value="1"/>
</dbReference>
<feature type="domain" description="Cell division control protein 24 OB" evidence="3">
    <location>
        <begin position="22"/>
        <end position="104"/>
    </location>
</feature>
<evidence type="ECO:0000259" key="1">
    <source>
        <dbReference type="Pfam" id="PF17244"/>
    </source>
</evidence>
<evidence type="ECO:0000259" key="3">
    <source>
        <dbReference type="Pfam" id="PF17246"/>
    </source>
</evidence>
<evidence type="ECO:0000313" key="4">
    <source>
        <dbReference type="Proteomes" id="UP000515163"/>
    </source>
</evidence>